<dbReference type="EC" id="2.3.1.-" evidence="6"/>
<dbReference type="RefSeq" id="WP_274045502.1">
    <property type="nucleotide sequence ID" value="NZ_JANCPR020000055.1"/>
</dbReference>
<dbReference type="InterPro" id="IPR020841">
    <property type="entry name" value="PKS_Beta-ketoAc_synthase_dom"/>
</dbReference>
<dbReference type="Gene3D" id="3.40.47.10">
    <property type="match status" value="2"/>
</dbReference>
<dbReference type="EMBL" id="JANCPR020000055">
    <property type="protein sequence ID" value="MDJ1137327.1"/>
    <property type="molecule type" value="Genomic_DNA"/>
</dbReference>
<reference evidence="6 7" key="1">
    <citation type="submission" date="2023-05" db="EMBL/GenBank/DDBJ databases">
        <title>Streptantibioticus silvisoli sp. nov., acidotolerant actinomycetes 1 from pine litter.</title>
        <authorList>
            <person name="Swiecimska M."/>
            <person name="Golinska P."/>
            <person name="Sangal V."/>
            <person name="Wachnowicz B."/>
            <person name="Goodfellow M."/>
        </authorList>
    </citation>
    <scope>NUCLEOTIDE SEQUENCE [LARGE SCALE GENOMIC DNA]</scope>
    <source>
        <strain evidence="6 7">DSM 42109</strain>
    </source>
</reference>
<gene>
    <name evidence="6" type="ORF">NMN56_036340</name>
</gene>
<dbReference type="PROSITE" id="PS52004">
    <property type="entry name" value="KS3_2"/>
    <property type="match status" value="1"/>
</dbReference>
<dbReference type="PANTHER" id="PTHR11712:SF347">
    <property type="entry name" value="BETA KETOACYL-ACYL CARRIER PROTEIN SYNTHASE"/>
    <property type="match status" value="1"/>
</dbReference>
<evidence type="ECO:0000256" key="3">
    <source>
        <dbReference type="ARBA" id="ARBA00023315"/>
    </source>
</evidence>
<evidence type="ECO:0000259" key="5">
    <source>
        <dbReference type="PROSITE" id="PS52004"/>
    </source>
</evidence>
<dbReference type="SUPFAM" id="SSF53901">
    <property type="entry name" value="Thiolase-like"/>
    <property type="match status" value="2"/>
</dbReference>
<evidence type="ECO:0000313" key="7">
    <source>
        <dbReference type="Proteomes" id="UP001214441"/>
    </source>
</evidence>
<dbReference type="Pfam" id="PF02801">
    <property type="entry name" value="Ketoacyl-synt_C"/>
    <property type="match status" value="1"/>
</dbReference>
<accession>A0ABT7A7K4</accession>
<evidence type="ECO:0000256" key="2">
    <source>
        <dbReference type="ARBA" id="ARBA00022679"/>
    </source>
</evidence>
<keyword evidence="7" id="KW-1185">Reference proteome</keyword>
<comment type="caution">
    <text evidence="6">The sequence shown here is derived from an EMBL/GenBank/DDBJ whole genome shotgun (WGS) entry which is preliminary data.</text>
</comment>
<dbReference type="PANTHER" id="PTHR11712">
    <property type="entry name" value="POLYKETIDE SYNTHASE-RELATED"/>
    <property type="match status" value="1"/>
</dbReference>
<dbReference type="Proteomes" id="UP001214441">
    <property type="component" value="Unassembled WGS sequence"/>
</dbReference>
<protein>
    <submittedName>
        <fullName evidence="6">Beta-ketoacyl-[acyl-carrier-protein] synthase family protein</fullName>
        <ecNumber evidence="6">2.3.1.-</ecNumber>
    </submittedName>
</protein>
<evidence type="ECO:0000256" key="1">
    <source>
        <dbReference type="ARBA" id="ARBA00008467"/>
    </source>
</evidence>
<dbReference type="InterPro" id="IPR016039">
    <property type="entry name" value="Thiolase-like"/>
</dbReference>
<dbReference type="PROSITE" id="PS00606">
    <property type="entry name" value="KS3_1"/>
    <property type="match status" value="1"/>
</dbReference>
<keyword evidence="3 6" id="KW-0012">Acyltransferase</keyword>
<dbReference type="InterPro" id="IPR014030">
    <property type="entry name" value="Ketoacyl_synth_N"/>
</dbReference>
<proteinExistence type="inferred from homology"/>
<evidence type="ECO:0000313" key="6">
    <source>
        <dbReference type="EMBL" id="MDJ1137327.1"/>
    </source>
</evidence>
<organism evidence="6 7">
    <name type="scientific">Streptomyces iconiensis</name>
    <dbReference type="NCBI Taxonomy" id="1384038"/>
    <lineage>
        <taxon>Bacteria</taxon>
        <taxon>Bacillati</taxon>
        <taxon>Actinomycetota</taxon>
        <taxon>Actinomycetes</taxon>
        <taxon>Kitasatosporales</taxon>
        <taxon>Streptomycetaceae</taxon>
        <taxon>Streptomyces</taxon>
    </lineage>
</organism>
<dbReference type="InterPro" id="IPR014031">
    <property type="entry name" value="Ketoacyl_synth_C"/>
</dbReference>
<dbReference type="GO" id="GO:0016746">
    <property type="term" value="F:acyltransferase activity"/>
    <property type="evidence" value="ECO:0007669"/>
    <property type="project" value="UniProtKB-KW"/>
</dbReference>
<dbReference type="Pfam" id="PF00109">
    <property type="entry name" value="ketoacyl-synt"/>
    <property type="match status" value="1"/>
</dbReference>
<evidence type="ECO:0000256" key="4">
    <source>
        <dbReference type="RuleBase" id="RU003694"/>
    </source>
</evidence>
<dbReference type="SMART" id="SM00825">
    <property type="entry name" value="PKS_KS"/>
    <property type="match status" value="1"/>
</dbReference>
<dbReference type="CDD" id="cd00834">
    <property type="entry name" value="KAS_I_II"/>
    <property type="match status" value="1"/>
</dbReference>
<dbReference type="InterPro" id="IPR018201">
    <property type="entry name" value="Ketoacyl_synth_AS"/>
</dbReference>
<keyword evidence="2 4" id="KW-0808">Transferase</keyword>
<sequence>MRGEDRRGGAAHAVGITGMGLFTPAGDGTEATWSRVCEGTPTAVFAEGFGPEGRSPVSPHPHIGCPAPGFDPARLGAARPRRPDRTVQLALLAAAEAVHDAGWADPALPEPPDWGGARVAVVMGCGASGAHTQETEWRALAERGPTGMSPYAVPSSLGNSAAAQLSLALGAEGTCFTVNTACAAGATAVGTAMDLLALGRCDIAVAGGADAGLTPFYVAGFDRIRALSRRYAEPAAASRPFDADRDGFVIGEGAGVLVLERLADARARGARVHARLVGYGAAGDAHHPVKPRQDGAGIAAAVREALLQVGAGPDEVGHVNAHATGTPLGDSVEAGALARLLPHGPPVSSTKGVTGHLLGAAGAVEAALAALAVARATVPPNANLTEPSPEFDLRLPTRALDHKTGLALSVSAGFGGHNAALALAPA</sequence>
<name>A0ABT7A7K4_9ACTN</name>
<comment type="similarity">
    <text evidence="1 4">Belongs to the thiolase-like superfamily. Beta-ketoacyl-ACP synthases family.</text>
</comment>
<feature type="domain" description="Ketosynthase family 3 (KS3)" evidence="5">
    <location>
        <begin position="11"/>
        <end position="425"/>
    </location>
</feature>
<dbReference type="InterPro" id="IPR000794">
    <property type="entry name" value="Beta-ketoacyl_synthase"/>
</dbReference>